<protein>
    <recommendedName>
        <fullName evidence="6">Secreted protein</fullName>
    </recommendedName>
</protein>
<dbReference type="AlphaFoldDB" id="A0A180GY68"/>
<reference evidence="4 5" key="3">
    <citation type="journal article" date="2017" name="G3 (Bethesda)">
        <title>Comparative analysis highlights variable genome content of wheat rusts and divergence of the mating loci.</title>
        <authorList>
            <person name="Cuomo C.A."/>
            <person name="Bakkeren G."/>
            <person name="Khalil H.B."/>
            <person name="Panwar V."/>
            <person name="Joly D."/>
            <person name="Linning R."/>
            <person name="Sakthikumar S."/>
            <person name="Song X."/>
            <person name="Adiconis X."/>
            <person name="Fan L."/>
            <person name="Goldberg J.M."/>
            <person name="Levin J.Z."/>
            <person name="Young S."/>
            <person name="Zeng Q."/>
            <person name="Anikster Y."/>
            <person name="Bruce M."/>
            <person name="Wang M."/>
            <person name="Yin C."/>
            <person name="McCallum B."/>
            <person name="Szabo L.J."/>
            <person name="Hulbert S."/>
            <person name="Chen X."/>
            <person name="Fellers J.P."/>
        </authorList>
    </citation>
    <scope>NUCLEOTIDE SEQUENCE</scope>
    <source>
        <strain evidence="4">isolate 1-1 / race 1 (BBBD)</strain>
        <strain evidence="5">Isolate 1-1 / race 1 (BBBD)</strain>
    </source>
</reference>
<feature type="region of interest" description="Disordered" evidence="1">
    <location>
        <begin position="77"/>
        <end position="132"/>
    </location>
</feature>
<reference evidence="3" key="1">
    <citation type="submission" date="2009-11" db="EMBL/GenBank/DDBJ databases">
        <authorList>
            <consortium name="The Broad Institute Genome Sequencing Platform"/>
            <person name="Ward D."/>
            <person name="Feldgarden M."/>
            <person name="Earl A."/>
            <person name="Young S.K."/>
            <person name="Zeng Q."/>
            <person name="Koehrsen M."/>
            <person name="Alvarado L."/>
            <person name="Berlin A."/>
            <person name="Bochicchio J."/>
            <person name="Borenstein D."/>
            <person name="Chapman S.B."/>
            <person name="Chen Z."/>
            <person name="Engels R."/>
            <person name="Freedman E."/>
            <person name="Gellesch M."/>
            <person name="Goldberg J."/>
            <person name="Griggs A."/>
            <person name="Gujja S."/>
            <person name="Heilman E."/>
            <person name="Heiman D."/>
            <person name="Hepburn T."/>
            <person name="Howarth C."/>
            <person name="Jen D."/>
            <person name="Larson L."/>
            <person name="Lewis B."/>
            <person name="Mehta T."/>
            <person name="Park D."/>
            <person name="Pearson M."/>
            <person name="Roberts A."/>
            <person name="Saif S."/>
            <person name="Shea T."/>
            <person name="Shenoy N."/>
            <person name="Sisk P."/>
            <person name="Stolte C."/>
            <person name="Sykes S."/>
            <person name="Thomson T."/>
            <person name="Walk T."/>
            <person name="White J."/>
            <person name="Yandava C."/>
            <person name="Izard J."/>
            <person name="Baranova O.V."/>
            <person name="Blanton J.M."/>
            <person name="Tanner A.C."/>
            <person name="Dewhirst F.E."/>
            <person name="Haas B."/>
            <person name="Nusbaum C."/>
            <person name="Birren B."/>
        </authorList>
    </citation>
    <scope>NUCLEOTIDE SEQUENCE [LARGE SCALE GENOMIC DNA]</scope>
    <source>
        <strain evidence="3">1-1 BBBD Race 1</strain>
    </source>
</reference>
<reference evidence="3" key="2">
    <citation type="submission" date="2016-05" db="EMBL/GenBank/DDBJ databases">
        <title>Comparative analysis highlights variable genome content of wheat rusts and divergence of the mating loci.</title>
        <authorList>
            <person name="Cuomo C.A."/>
            <person name="Bakkeren G."/>
            <person name="Szabo L."/>
            <person name="Khalil H."/>
            <person name="Joly D."/>
            <person name="Goldberg J."/>
            <person name="Young S."/>
            <person name="Zeng Q."/>
            <person name="Fellers J."/>
        </authorList>
    </citation>
    <scope>NUCLEOTIDE SEQUENCE [LARGE SCALE GENOMIC DNA]</scope>
    <source>
        <strain evidence="3">1-1 BBBD Race 1</strain>
    </source>
</reference>
<evidence type="ECO:0000313" key="5">
    <source>
        <dbReference type="Proteomes" id="UP000005240"/>
    </source>
</evidence>
<dbReference type="VEuPathDB" id="FungiDB:PTTG_11647"/>
<keyword evidence="5" id="KW-1185">Reference proteome</keyword>
<evidence type="ECO:0000256" key="2">
    <source>
        <dbReference type="SAM" id="SignalP"/>
    </source>
</evidence>
<feature type="signal peptide" evidence="2">
    <location>
        <begin position="1"/>
        <end position="19"/>
    </location>
</feature>
<proteinExistence type="predicted"/>
<feature type="chain" id="PRO_5008110414" description="Secreted protein" evidence="2">
    <location>
        <begin position="20"/>
        <end position="132"/>
    </location>
</feature>
<reference evidence="4" key="4">
    <citation type="submission" date="2025-05" db="UniProtKB">
        <authorList>
            <consortium name="EnsemblFungi"/>
        </authorList>
    </citation>
    <scope>IDENTIFICATION</scope>
    <source>
        <strain evidence="4">isolate 1-1 / race 1 (BBBD)</strain>
    </source>
</reference>
<evidence type="ECO:0000256" key="1">
    <source>
        <dbReference type="SAM" id="MobiDB-lite"/>
    </source>
</evidence>
<sequence length="132" mass="13896">MKFTLSIFVALMMAISVHSDDKSSPFTCTKEKDKPEATCALSKKDKSGTLTYFVTLASLADDKYSCKDAVVQGEPAKDPACCVKGTGDPTPPTDANKKPDPGSSPPAGISQEEYAKKCGDTDPKTTGGNDPQ</sequence>
<accession>A0A180GY68</accession>
<dbReference type="Proteomes" id="UP000005240">
    <property type="component" value="Unassembled WGS sequence"/>
</dbReference>
<evidence type="ECO:0000313" key="4">
    <source>
        <dbReference type="EnsemblFungi" id="PTTG_11647-t43_1-p1"/>
    </source>
</evidence>
<keyword evidence="2" id="KW-0732">Signal</keyword>
<dbReference type="EMBL" id="ADAS02000016">
    <property type="protein sequence ID" value="OAV96953.1"/>
    <property type="molecule type" value="Genomic_DNA"/>
</dbReference>
<evidence type="ECO:0008006" key="6">
    <source>
        <dbReference type="Google" id="ProtNLM"/>
    </source>
</evidence>
<gene>
    <name evidence="3" type="ORF">PTTG_11647</name>
</gene>
<organism evidence="3">
    <name type="scientific">Puccinia triticina (isolate 1-1 / race 1 (BBBD))</name>
    <name type="common">Brown leaf rust fungus</name>
    <dbReference type="NCBI Taxonomy" id="630390"/>
    <lineage>
        <taxon>Eukaryota</taxon>
        <taxon>Fungi</taxon>
        <taxon>Dikarya</taxon>
        <taxon>Basidiomycota</taxon>
        <taxon>Pucciniomycotina</taxon>
        <taxon>Pucciniomycetes</taxon>
        <taxon>Pucciniales</taxon>
        <taxon>Pucciniaceae</taxon>
        <taxon>Puccinia</taxon>
    </lineage>
</organism>
<evidence type="ECO:0000313" key="3">
    <source>
        <dbReference type="EMBL" id="OAV96953.1"/>
    </source>
</evidence>
<dbReference type="EnsemblFungi" id="PTTG_11647-t43_1">
    <property type="protein sequence ID" value="PTTG_11647-t43_1-p1"/>
    <property type="gene ID" value="PTTG_11647"/>
</dbReference>
<feature type="compositionally biased region" description="Basic and acidic residues" evidence="1">
    <location>
        <begin position="113"/>
        <end position="123"/>
    </location>
</feature>
<name>A0A180GY68_PUCT1</name>